<dbReference type="SUPFAM" id="SSF56420">
    <property type="entry name" value="Peptide deformylase"/>
    <property type="match status" value="1"/>
</dbReference>
<evidence type="ECO:0000256" key="1">
    <source>
        <dbReference type="ARBA" id="ARBA00010759"/>
    </source>
</evidence>
<keyword evidence="5" id="KW-0408">Iron</keyword>
<keyword evidence="3" id="KW-0378">Hydrolase</keyword>
<accession>A0A382EV64</accession>
<keyword evidence="4" id="KW-0648">Protein biosynthesis</keyword>
<evidence type="ECO:0000313" key="6">
    <source>
        <dbReference type="EMBL" id="SVB54335.1"/>
    </source>
</evidence>
<dbReference type="GO" id="GO:0042586">
    <property type="term" value="F:peptide deformylase activity"/>
    <property type="evidence" value="ECO:0007669"/>
    <property type="project" value="InterPro"/>
</dbReference>
<dbReference type="InterPro" id="IPR023635">
    <property type="entry name" value="Peptide_deformylase"/>
</dbReference>
<dbReference type="CDD" id="cd00487">
    <property type="entry name" value="Pep_deformylase"/>
    <property type="match status" value="1"/>
</dbReference>
<reference evidence="6" key="1">
    <citation type="submission" date="2018-05" db="EMBL/GenBank/DDBJ databases">
        <authorList>
            <person name="Lanie J.A."/>
            <person name="Ng W.-L."/>
            <person name="Kazmierczak K.M."/>
            <person name="Andrzejewski T.M."/>
            <person name="Davidsen T.M."/>
            <person name="Wayne K.J."/>
            <person name="Tettelin H."/>
            <person name="Glass J.I."/>
            <person name="Rusch D."/>
            <person name="Podicherti R."/>
            <person name="Tsui H.-C.T."/>
            <person name="Winkler M.E."/>
        </authorList>
    </citation>
    <scope>NUCLEOTIDE SEQUENCE</scope>
</reference>
<organism evidence="6">
    <name type="scientific">marine metagenome</name>
    <dbReference type="NCBI Taxonomy" id="408172"/>
    <lineage>
        <taxon>unclassified sequences</taxon>
        <taxon>metagenomes</taxon>
        <taxon>ecological metagenomes</taxon>
    </lineage>
</organism>
<name>A0A382EV64_9ZZZZ</name>
<evidence type="ECO:0000256" key="2">
    <source>
        <dbReference type="ARBA" id="ARBA00022723"/>
    </source>
</evidence>
<proteinExistence type="inferred from homology"/>
<dbReference type="GO" id="GO:0005739">
    <property type="term" value="C:mitochondrion"/>
    <property type="evidence" value="ECO:0007669"/>
    <property type="project" value="UniProtKB-ARBA"/>
</dbReference>
<evidence type="ECO:0000256" key="4">
    <source>
        <dbReference type="ARBA" id="ARBA00022917"/>
    </source>
</evidence>
<dbReference type="PRINTS" id="PR01576">
    <property type="entry name" value="PDEFORMYLASE"/>
</dbReference>
<dbReference type="FunFam" id="3.90.45.10:FF:000003">
    <property type="entry name" value="Peptide deformylase"/>
    <property type="match status" value="1"/>
</dbReference>
<protein>
    <recommendedName>
        <fullName evidence="7">Peptide deformylase</fullName>
    </recommendedName>
</protein>
<keyword evidence="2" id="KW-0479">Metal-binding</keyword>
<dbReference type="PANTHER" id="PTHR10458">
    <property type="entry name" value="PEPTIDE DEFORMYLASE"/>
    <property type="match status" value="1"/>
</dbReference>
<dbReference type="InterPro" id="IPR036821">
    <property type="entry name" value="Peptide_deformylase_sf"/>
</dbReference>
<dbReference type="HAMAP" id="MF_00163">
    <property type="entry name" value="Pep_deformylase"/>
    <property type="match status" value="1"/>
</dbReference>
<dbReference type="NCBIfam" id="TIGR00079">
    <property type="entry name" value="pept_deformyl"/>
    <property type="match status" value="1"/>
</dbReference>
<evidence type="ECO:0008006" key="7">
    <source>
        <dbReference type="Google" id="ProtNLM"/>
    </source>
</evidence>
<dbReference type="Gene3D" id="3.90.45.10">
    <property type="entry name" value="Peptide deformylase"/>
    <property type="match status" value="1"/>
</dbReference>
<dbReference type="Pfam" id="PF01327">
    <property type="entry name" value="Pep_deformylase"/>
    <property type="match status" value="1"/>
</dbReference>
<dbReference type="AlphaFoldDB" id="A0A382EV64"/>
<dbReference type="PIRSF" id="PIRSF004749">
    <property type="entry name" value="Pep_def"/>
    <property type="match status" value="1"/>
</dbReference>
<comment type="similarity">
    <text evidence="1">Belongs to the polypeptide deformylase family.</text>
</comment>
<evidence type="ECO:0000256" key="3">
    <source>
        <dbReference type="ARBA" id="ARBA00022801"/>
    </source>
</evidence>
<sequence length="192" mass="21664">MSLLKIAKMGNPVLHQIAKRVDDPSSPEIKAIVSDMLETLEDSEGIGLAAPQVHIPKRVVVFFVPESRVGMSEDDEVEEELTIMVNPEIEPLTDEKELDWEACLSVPNMMGCVPRHIKIRYSWIDLSGLRQERVAAGFHARAVQHECDHLDGILYPMRMHDFRLFGYSDEVKRNQELIKAGEAARIDGKGEC</sequence>
<gene>
    <name evidence="6" type="ORF">METZ01_LOCUS207189</name>
</gene>
<dbReference type="EMBL" id="UINC01046386">
    <property type="protein sequence ID" value="SVB54335.1"/>
    <property type="molecule type" value="Genomic_DNA"/>
</dbReference>
<dbReference type="GO" id="GO:0046872">
    <property type="term" value="F:metal ion binding"/>
    <property type="evidence" value="ECO:0007669"/>
    <property type="project" value="UniProtKB-KW"/>
</dbReference>
<evidence type="ECO:0000256" key="5">
    <source>
        <dbReference type="ARBA" id="ARBA00023004"/>
    </source>
</evidence>
<dbReference type="GO" id="GO:0006412">
    <property type="term" value="P:translation"/>
    <property type="evidence" value="ECO:0007669"/>
    <property type="project" value="UniProtKB-KW"/>
</dbReference>
<dbReference type="NCBIfam" id="NF001159">
    <property type="entry name" value="PRK00150.1-3"/>
    <property type="match status" value="1"/>
</dbReference>
<dbReference type="PANTHER" id="PTHR10458:SF20">
    <property type="entry name" value="PEPTIDE DEFORMYLASE 1"/>
    <property type="match status" value="1"/>
</dbReference>